<reference evidence="2 3" key="1">
    <citation type="submission" date="2022-03" db="EMBL/GenBank/DDBJ databases">
        <title>Genome data of Colletotrichum spp.</title>
        <authorList>
            <person name="Utami Y.D."/>
            <person name="Hiruma K."/>
        </authorList>
    </citation>
    <scope>NUCLEOTIDE SEQUENCE [LARGE SCALE GENOMIC DNA]</scope>
    <source>
        <strain evidence="2 3">MAFF 239500</strain>
    </source>
</reference>
<evidence type="ECO:0000256" key="1">
    <source>
        <dbReference type="SAM" id="MobiDB-lite"/>
    </source>
</evidence>
<evidence type="ECO:0000313" key="3">
    <source>
        <dbReference type="Proteomes" id="UP001055115"/>
    </source>
</evidence>
<gene>
    <name evidence="2" type="ORF">ColSpa_12555</name>
</gene>
<feature type="region of interest" description="Disordered" evidence="1">
    <location>
        <begin position="34"/>
        <end position="53"/>
    </location>
</feature>
<proteinExistence type="predicted"/>
<dbReference type="EMBL" id="BQXU01000066">
    <property type="protein sequence ID" value="GKT52374.1"/>
    <property type="molecule type" value="Genomic_DNA"/>
</dbReference>
<organism evidence="2 3">
    <name type="scientific">Colletotrichum spaethianum</name>
    <dbReference type="NCBI Taxonomy" id="700344"/>
    <lineage>
        <taxon>Eukaryota</taxon>
        <taxon>Fungi</taxon>
        <taxon>Dikarya</taxon>
        <taxon>Ascomycota</taxon>
        <taxon>Pezizomycotina</taxon>
        <taxon>Sordariomycetes</taxon>
        <taxon>Hypocreomycetidae</taxon>
        <taxon>Glomerellales</taxon>
        <taxon>Glomerellaceae</taxon>
        <taxon>Colletotrichum</taxon>
        <taxon>Colletotrichum spaethianum species complex</taxon>
    </lineage>
</organism>
<feature type="region of interest" description="Disordered" evidence="1">
    <location>
        <begin position="107"/>
        <end position="158"/>
    </location>
</feature>
<accession>A0AA37PHQ3</accession>
<dbReference type="RefSeq" id="XP_049134724.1">
    <property type="nucleotide sequence ID" value="XM_049278767.1"/>
</dbReference>
<dbReference type="Proteomes" id="UP001055115">
    <property type="component" value="Unassembled WGS sequence"/>
</dbReference>
<keyword evidence="3" id="KW-1185">Reference proteome</keyword>
<dbReference type="GeneID" id="73333357"/>
<name>A0AA37PHQ3_9PEZI</name>
<protein>
    <submittedName>
        <fullName evidence="2">Uncharacterized protein</fullName>
    </submittedName>
</protein>
<sequence>MSFDDILTTIVQSYTTLETSIGAVARLKTFSDTVTPETGPTRTSFPKKTGRNKAQSMSKQFRRLMEPLKLHQAQKWKQSNQMNWPFETCTFRFAQLYAAKEHLAEKGEPRMLKEQEGSMSEAYGTAAELQRNKRSCPWPANRISRRPDDGIRRGEDVL</sequence>
<comment type="caution">
    <text evidence="2">The sequence shown here is derived from an EMBL/GenBank/DDBJ whole genome shotgun (WGS) entry which is preliminary data.</text>
</comment>
<dbReference type="AlphaFoldDB" id="A0AA37PHQ3"/>
<feature type="compositionally biased region" description="Basic and acidic residues" evidence="1">
    <location>
        <begin position="145"/>
        <end position="158"/>
    </location>
</feature>
<evidence type="ECO:0000313" key="2">
    <source>
        <dbReference type="EMBL" id="GKT52374.1"/>
    </source>
</evidence>
<feature type="compositionally biased region" description="Basic and acidic residues" evidence="1">
    <location>
        <begin position="107"/>
        <end position="116"/>
    </location>
</feature>